<gene>
    <name evidence="4" type="ORF">MYP_4689</name>
</gene>
<dbReference type="STRING" id="153721.MYP_4689"/>
<organism evidence="4 5">
    <name type="scientific">Sporocytophaga myxococcoides</name>
    <dbReference type="NCBI Taxonomy" id="153721"/>
    <lineage>
        <taxon>Bacteria</taxon>
        <taxon>Pseudomonadati</taxon>
        <taxon>Bacteroidota</taxon>
        <taxon>Cytophagia</taxon>
        <taxon>Cytophagales</taxon>
        <taxon>Cytophagaceae</taxon>
        <taxon>Sporocytophaga</taxon>
    </lineage>
</organism>
<accession>A0A098LLT5</accession>
<dbReference type="InterPro" id="IPR029479">
    <property type="entry name" value="Nitroreductase"/>
</dbReference>
<dbReference type="Proteomes" id="UP000030185">
    <property type="component" value="Unassembled WGS sequence"/>
</dbReference>
<dbReference type="GO" id="GO:0016491">
    <property type="term" value="F:oxidoreductase activity"/>
    <property type="evidence" value="ECO:0007669"/>
    <property type="project" value="UniProtKB-KW"/>
</dbReference>
<evidence type="ECO:0000256" key="1">
    <source>
        <dbReference type="ARBA" id="ARBA00007118"/>
    </source>
</evidence>
<keyword evidence="5" id="KW-1185">Reference proteome</keyword>
<dbReference type="SUPFAM" id="SSF55469">
    <property type="entry name" value="FMN-dependent nitroreductase-like"/>
    <property type="match status" value="1"/>
</dbReference>
<dbReference type="RefSeq" id="WP_045468934.1">
    <property type="nucleotide sequence ID" value="NZ_BBLT01000013.1"/>
</dbReference>
<proteinExistence type="inferred from homology"/>
<dbReference type="Pfam" id="PF00881">
    <property type="entry name" value="Nitroreductase"/>
    <property type="match status" value="1"/>
</dbReference>
<evidence type="ECO:0000313" key="4">
    <source>
        <dbReference type="EMBL" id="GAL87459.1"/>
    </source>
</evidence>
<dbReference type="CDD" id="cd02138">
    <property type="entry name" value="TdsD-like"/>
    <property type="match status" value="1"/>
</dbReference>
<protein>
    <submittedName>
        <fullName evidence="4">Nitroreductase</fullName>
    </submittedName>
</protein>
<evidence type="ECO:0000256" key="2">
    <source>
        <dbReference type="ARBA" id="ARBA00023002"/>
    </source>
</evidence>
<evidence type="ECO:0000259" key="3">
    <source>
        <dbReference type="Pfam" id="PF00881"/>
    </source>
</evidence>
<dbReference type="Gene3D" id="3.40.109.10">
    <property type="entry name" value="NADH Oxidase"/>
    <property type="match status" value="1"/>
</dbReference>
<dbReference type="AlphaFoldDB" id="A0A098LLT5"/>
<dbReference type="eggNOG" id="COG0778">
    <property type="taxonomic scope" value="Bacteria"/>
</dbReference>
<reference evidence="4 5" key="1">
    <citation type="submission" date="2014-09" db="EMBL/GenBank/DDBJ databases">
        <title>Sporocytophaga myxococcoides PG-01 genome sequencing.</title>
        <authorList>
            <person name="Liu L."/>
            <person name="Gao P.J."/>
            <person name="Chen G.J."/>
            <person name="Wang L.S."/>
        </authorList>
    </citation>
    <scope>NUCLEOTIDE SEQUENCE [LARGE SCALE GENOMIC DNA]</scope>
    <source>
        <strain evidence="4 5">PG-01</strain>
    </source>
</reference>
<sequence length="192" mass="22195">MGNIKIHELIENRWSPRAYQTKDVENEKLQRIFEASRRAPSAMNEQPWRYIVGVKKDGQVWRSIANSLNESNQIWAQHAPVLILTLAKKHYTRNGAENSSRYYDLGQSVAYLSIQATNEGLFLHQMGGFSQEKAIENLQIPEEFEPVTVIALGYKGDLNSLPPNLQEREKQMVNRMPLNQLVFSEWENSFFV</sequence>
<evidence type="ECO:0000313" key="5">
    <source>
        <dbReference type="Proteomes" id="UP000030185"/>
    </source>
</evidence>
<dbReference type="PANTHER" id="PTHR43673">
    <property type="entry name" value="NAD(P)H NITROREDUCTASE YDGI-RELATED"/>
    <property type="match status" value="1"/>
</dbReference>
<dbReference type="PANTHER" id="PTHR43673:SF10">
    <property type="entry name" value="NADH DEHYDROGENASE_NAD(P)H NITROREDUCTASE XCC3605-RELATED"/>
    <property type="match status" value="1"/>
</dbReference>
<dbReference type="InterPro" id="IPR000415">
    <property type="entry name" value="Nitroreductase-like"/>
</dbReference>
<dbReference type="EMBL" id="BBLT01000013">
    <property type="protein sequence ID" value="GAL87459.1"/>
    <property type="molecule type" value="Genomic_DNA"/>
</dbReference>
<keyword evidence="2" id="KW-0560">Oxidoreductase</keyword>
<comment type="similarity">
    <text evidence="1">Belongs to the nitroreductase family.</text>
</comment>
<name>A0A098LLT5_9BACT</name>
<comment type="caution">
    <text evidence="4">The sequence shown here is derived from an EMBL/GenBank/DDBJ whole genome shotgun (WGS) entry which is preliminary data.</text>
</comment>
<dbReference type="OrthoDB" id="9809288at2"/>
<feature type="domain" description="Nitroreductase" evidence="3">
    <location>
        <begin position="10"/>
        <end position="154"/>
    </location>
</feature>